<evidence type="ECO:0000313" key="4">
    <source>
        <dbReference type="Proteomes" id="UP000193411"/>
    </source>
</evidence>
<dbReference type="Pfam" id="PF02383">
    <property type="entry name" value="Syja_N"/>
    <property type="match status" value="1"/>
</dbReference>
<keyword evidence="1" id="KW-0812">Transmembrane</keyword>
<dbReference type="OrthoDB" id="405996at2759"/>
<keyword evidence="4" id="KW-1185">Reference proteome</keyword>
<dbReference type="Proteomes" id="UP000193411">
    <property type="component" value="Unassembled WGS sequence"/>
</dbReference>
<protein>
    <submittedName>
        <fullName evidence="3">SacI homology domain-domain-containing protein</fullName>
    </submittedName>
</protein>
<dbReference type="PROSITE" id="PS50275">
    <property type="entry name" value="SAC"/>
    <property type="match status" value="1"/>
</dbReference>
<dbReference type="PANTHER" id="PTHR45662">
    <property type="entry name" value="PHOSPHATIDYLINOSITIDE PHOSPHATASE SAC1"/>
    <property type="match status" value="1"/>
</dbReference>
<evidence type="ECO:0000313" key="3">
    <source>
        <dbReference type="EMBL" id="ORZ39465.1"/>
    </source>
</evidence>
<sequence>MLTRQLGHFKNTTRYVSKDTYTIEPIVYTSSQGHPRLVLRRDTGQLIVHPAAASIPIGFYDETIEADGILGLVPLLAGDYLVLITRKRHVGRLFPDSEHDVYAIEETRILPVHRSVYSLSEQQQRDEAEYLGLLERACNFGHMYYSTTWDLTSSMQANMRQAKVAEAGTPLWQKTDRRFFWNHYLQSKLIQLSASYPEVHGFILPVICGYVKIILAELNRKVFQYALITRKRVHRVGTRYHSRGIDDQGHVSNYVETEQVVCYQVPVDMVTHVRSYTQIRGSIPLFWRQKANSKYTPILELVQKPNSHQVFANHVNEQYQLYGDSQVMVNLINKKGYELPLGTEFKRQVDMLNDPKLKYIHFDFHEECKKMRYDRIALLEKQIADEVNKQSHMACTLPRVGQPIVQKEQKGVVRTNCIDCLDRTNVVQSVFAKSILIHQLRDLGILADGTSIDPSSDFEKQFKHMWADNADVVSVLYSGTGALKTDYTRTGQRTKQGALNDGYNSCIRYIKNNFLDGSRQDAYDLFLGNYRPASPPVLAGGKADGTRGLLTGIKSPLAKPKMTQAHGVLAAAVVLAGFMYSAALVFARETGVVVRTWTVTTLLFSLALTFILNRFGRELVDLPRLVPVDYVRDRELGLGSPIQ</sequence>
<reference evidence="3 4" key="1">
    <citation type="submission" date="2016-07" db="EMBL/GenBank/DDBJ databases">
        <title>Pervasive Adenine N6-methylation of Active Genes in Fungi.</title>
        <authorList>
            <consortium name="DOE Joint Genome Institute"/>
            <person name="Mondo S.J."/>
            <person name="Dannebaum R.O."/>
            <person name="Kuo R.C."/>
            <person name="Labutti K."/>
            <person name="Haridas S."/>
            <person name="Kuo A."/>
            <person name="Salamov A."/>
            <person name="Ahrendt S.R."/>
            <person name="Lipzen A."/>
            <person name="Sullivan W."/>
            <person name="Andreopoulos W.B."/>
            <person name="Clum A."/>
            <person name="Lindquist E."/>
            <person name="Daum C."/>
            <person name="Ramamoorthy G.K."/>
            <person name="Gryganskyi A."/>
            <person name="Culley D."/>
            <person name="Magnuson J.K."/>
            <person name="James T.Y."/>
            <person name="O'Malley M.A."/>
            <person name="Stajich J.E."/>
            <person name="Spatafora J.W."/>
            <person name="Visel A."/>
            <person name="Grigoriev I.V."/>
        </authorList>
    </citation>
    <scope>NUCLEOTIDE SEQUENCE [LARGE SCALE GENOMIC DNA]</scope>
    <source>
        <strain evidence="3 4">PL171</strain>
    </source>
</reference>
<dbReference type="AlphaFoldDB" id="A0A1Y2HXW2"/>
<feature type="transmembrane region" description="Helical" evidence="1">
    <location>
        <begin position="567"/>
        <end position="586"/>
    </location>
</feature>
<comment type="caution">
    <text evidence="3">The sequence shown here is derived from an EMBL/GenBank/DDBJ whole genome shotgun (WGS) entry which is preliminary data.</text>
</comment>
<keyword evidence="1" id="KW-1133">Transmembrane helix</keyword>
<dbReference type="GO" id="GO:0043812">
    <property type="term" value="F:phosphatidylinositol-4-phosphate phosphatase activity"/>
    <property type="evidence" value="ECO:0007669"/>
    <property type="project" value="TreeGrafter"/>
</dbReference>
<dbReference type="STRING" id="765915.A0A1Y2HXW2"/>
<dbReference type="PANTHER" id="PTHR45662:SF2">
    <property type="entry name" value="PHOSPHATIDYLINOSITOL-3-PHOSPHATASE SAC1"/>
    <property type="match status" value="1"/>
</dbReference>
<accession>A0A1Y2HXW2</accession>
<evidence type="ECO:0000259" key="2">
    <source>
        <dbReference type="PROSITE" id="PS50275"/>
    </source>
</evidence>
<feature type="domain" description="SAC" evidence="2">
    <location>
        <begin position="134"/>
        <end position="479"/>
    </location>
</feature>
<proteinExistence type="predicted"/>
<dbReference type="GO" id="GO:0046856">
    <property type="term" value="P:phosphatidylinositol dephosphorylation"/>
    <property type="evidence" value="ECO:0007669"/>
    <property type="project" value="TreeGrafter"/>
</dbReference>
<dbReference type="EMBL" id="MCFL01000005">
    <property type="protein sequence ID" value="ORZ39465.1"/>
    <property type="molecule type" value="Genomic_DNA"/>
</dbReference>
<dbReference type="GO" id="GO:0005783">
    <property type="term" value="C:endoplasmic reticulum"/>
    <property type="evidence" value="ECO:0007669"/>
    <property type="project" value="TreeGrafter"/>
</dbReference>
<keyword evidence="1" id="KW-0472">Membrane</keyword>
<organism evidence="3 4">
    <name type="scientific">Catenaria anguillulae PL171</name>
    <dbReference type="NCBI Taxonomy" id="765915"/>
    <lineage>
        <taxon>Eukaryota</taxon>
        <taxon>Fungi</taxon>
        <taxon>Fungi incertae sedis</taxon>
        <taxon>Blastocladiomycota</taxon>
        <taxon>Blastocladiomycetes</taxon>
        <taxon>Blastocladiales</taxon>
        <taxon>Catenariaceae</taxon>
        <taxon>Catenaria</taxon>
    </lineage>
</organism>
<gene>
    <name evidence="3" type="ORF">BCR44DRAFT_123824</name>
</gene>
<dbReference type="InterPro" id="IPR002013">
    <property type="entry name" value="SAC_dom"/>
</dbReference>
<feature type="transmembrane region" description="Helical" evidence="1">
    <location>
        <begin position="592"/>
        <end position="612"/>
    </location>
</feature>
<name>A0A1Y2HXW2_9FUNG</name>
<evidence type="ECO:0000256" key="1">
    <source>
        <dbReference type="SAM" id="Phobius"/>
    </source>
</evidence>